<protein>
    <submittedName>
        <fullName evidence="2">Uncharacterized protein</fullName>
    </submittedName>
</protein>
<sequence>MLTLLTLVAFTATAAALAIAIAIPQGSGEIIPIVPADITVWYYAAGGWPNDDSMCLDHVANGTLTAGVCCCLDYPGVGVWQSPSNGCSLTVYEGTSVCGADATSTTVTNIPAGDSQICIDTDVNAGLKASGVWACS</sequence>
<reference evidence="2" key="1">
    <citation type="submission" date="2023-08" db="EMBL/GenBank/DDBJ databases">
        <title>Black Yeasts Isolated from many extreme environments.</title>
        <authorList>
            <person name="Coleine C."/>
            <person name="Stajich J.E."/>
            <person name="Selbmann L."/>
        </authorList>
    </citation>
    <scope>NUCLEOTIDE SEQUENCE</scope>
    <source>
        <strain evidence="2">CCFEE 5401</strain>
    </source>
</reference>
<dbReference type="AlphaFoldDB" id="A0AAN7YIL6"/>
<evidence type="ECO:0000313" key="2">
    <source>
        <dbReference type="EMBL" id="KAK5116207.1"/>
    </source>
</evidence>
<keyword evidence="1" id="KW-0732">Signal</keyword>
<dbReference type="Proteomes" id="UP001310890">
    <property type="component" value="Unassembled WGS sequence"/>
</dbReference>
<comment type="caution">
    <text evidence="2">The sequence shown here is derived from an EMBL/GenBank/DDBJ whole genome shotgun (WGS) entry which is preliminary data.</text>
</comment>
<evidence type="ECO:0000256" key="1">
    <source>
        <dbReference type="SAM" id="SignalP"/>
    </source>
</evidence>
<feature type="signal peptide" evidence="1">
    <location>
        <begin position="1"/>
        <end position="16"/>
    </location>
</feature>
<feature type="chain" id="PRO_5043000342" evidence="1">
    <location>
        <begin position="17"/>
        <end position="136"/>
    </location>
</feature>
<dbReference type="EMBL" id="JAVRRL010000009">
    <property type="protein sequence ID" value="KAK5116207.1"/>
    <property type="molecule type" value="Genomic_DNA"/>
</dbReference>
<organism evidence="2 3">
    <name type="scientific">Meristemomyces frigidus</name>
    <dbReference type="NCBI Taxonomy" id="1508187"/>
    <lineage>
        <taxon>Eukaryota</taxon>
        <taxon>Fungi</taxon>
        <taxon>Dikarya</taxon>
        <taxon>Ascomycota</taxon>
        <taxon>Pezizomycotina</taxon>
        <taxon>Dothideomycetes</taxon>
        <taxon>Dothideomycetidae</taxon>
        <taxon>Mycosphaerellales</taxon>
        <taxon>Teratosphaeriaceae</taxon>
        <taxon>Meristemomyces</taxon>
    </lineage>
</organism>
<evidence type="ECO:0000313" key="3">
    <source>
        <dbReference type="Proteomes" id="UP001310890"/>
    </source>
</evidence>
<accession>A0AAN7YIL6</accession>
<name>A0AAN7YIL6_9PEZI</name>
<gene>
    <name evidence="2" type="ORF">LTR62_008533</name>
</gene>
<proteinExistence type="predicted"/>